<dbReference type="EMBL" id="BNJQ01000004">
    <property type="protein sequence ID" value="GHP03062.1"/>
    <property type="molecule type" value="Genomic_DNA"/>
</dbReference>
<dbReference type="AlphaFoldDB" id="A0A830H8Y6"/>
<feature type="transmembrane region" description="Helical" evidence="2">
    <location>
        <begin position="173"/>
        <end position="190"/>
    </location>
</feature>
<proteinExistence type="predicted"/>
<name>A0A830H8Y6_9CHLO</name>
<evidence type="ECO:0000256" key="1">
    <source>
        <dbReference type="SAM" id="MobiDB-lite"/>
    </source>
</evidence>
<evidence type="ECO:0000313" key="4">
    <source>
        <dbReference type="Proteomes" id="UP000660262"/>
    </source>
</evidence>
<keyword evidence="2" id="KW-0472">Membrane</keyword>
<feature type="region of interest" description="Disordered" evidence="1">
    <location>
        <begin position="1"/>
        <end position="48"/>
    </location>
</feature>
<feature type="transmembrane region" description="Helical" evidence="2">
    <location>
        <begin position="466"/>
        <end position="487"/>
    </location>
</feature>
<feature type="transmembrane region" description="Helical" evidence="2">
    <location>
        <begin position="141"/>
        <end position="161"/>
    </location>
</feature>
<evidence type="ECO:0000256" key="2">
    <source>
        <dbReference type="SAM" id="Phobius"/>
    </source>
</evidence>
<comment type="caution">
    <text evidence="3">The sequence shown here is derived from an EMBL/GenBank/DDBJ whole genome shotgun (WGS) entry which is preliminary data.</text>
</comment>
<feature type="transmembrane region" description="Helical" evidence="2">
    <location>
        <begin position="351"/>
        <end position="374"/>
    </location>
</feature>
<feature type="transmembrane region" description="Helical" evidence="2">
    <location>
        <begin position="434"/>
        <end position="454"/>
    </location>
</feature>
<evidence type="ECO:0000313" key="3">
    <source>
        <dbReference type="EMBL" id="GHP03062.1"/>
    </source>
</evidence>
<gene>
    <name evidence="3" type="ORF">PPROV_000181700</name>
</gene>
<keyword evidence="2" id="KW-1133">Transmembrane helix</keyword>
<dbReference type="Proteomes" id="UP000660262">
    <property type="component" value="Unassembled WGS sequence"/>
</dbReference>
<reference evidence="3" key="1">
    <citation type="submission" date="2020-10" db="EMBL/GenBank/DDBJ databases">
        <title>Unveiling of a novel bifunctional photoreceptor, Dualchrome1, isolated from a cosmopolitan green alga.</title>
        <authorList>
            <person name="Suzuki S."/>
            <person name="Kawachi M."/>
        </authorList>
    </citation>
    <scope>NUCLEOTIDE SEQUENCE</scope>
    <source>
        <strain evidence="3">NIES 2893</strain>
    </source>
</reference>
<feature type="transmembrane region" description="Helical" evidence="2">
    <location>
        <begin position="507"/>
        <end position="524"/>
    </location>
</feature>
<sequence>MSTPPPASQPHPQAREQHVPASSHAPSSSTSGASGASREAQMSPLGQNKDYRSKGAAYFESILNANAAGTAMPAVPLPQAASPSGVPSATSAASAAAAAAAAAASGGAQTHAHGRSGTQGKKPAIPLGPEFELAETILGKGGPVLALGIHFATLATGIIFARISMHVLPVPGLFLLLQAATLGALTVGAYKNGMLCGAGAAAAAAAAGVWRGPAVSEDGQQAPPTKTAAASSRNAPVRGMFADLFGAAAATTEPRLHLVPYAILLGGMDFFLLSALTEAEGTTVLCWTALVPTLISVFCRHMRAAAGTAPNASPATPPAPLPPPQAALGASAACVLGFGVQVAAEERAGFVPWLCLALWAVLHVLTSFIGWAALPPGAADVADAHVSARAEELCGVVRVACGGASLPTETRSRVSAAIAYASEMGAAVRALPTAGLLVLRAAVTAVMGVVMSVLLREGRHLNGHELSVPSVSVMMCGVVALATLPVVEAIRAEIAASEGVAHTRTHIARQIVLVGAAGICVVLLDDRVRLAGAPLHGTLGGLAVVGGRGAWAWLQATSQ</sequence>
<feature type="region of interest" description="Disordered" evidence="1">
    <location>
        <begin position="107"/>
        <end position="126"/>
    </location>
</feature>
<keyword evidence="4" id="KW-1185">Reference proteome</keyword>
<protein>
    <submittedName>
        <fullName evidence="3">Uncharacterized protein</fullName>
    </submittedName>
</protein>
<accession>A0A830H8Y6</accession>
<keyword evidence="2" id="KW-0812">Transmembrane</keyword>
<organism evidence="3 4">
    <name type="scientific">Pycnococcus provasolii</name>
    <dbReference type="NCBI Taxonomy" id="41880"/>
    <lineage>
        <taxon>Eukaryota</taxon>
        <taxon>Viridiplantae</taxon>
        <taxon>Chlorophyta</taxon>
        <taxon>Pseudoscourfieldiophyceae</taxon>
        <taxon>Pseudoscourfieldiales</taxon>
        <taxon>Pycnococcaceae</taxon>
        <taxon>Pycnococcus</taxon>
    </lineage>
</organism>
<feature type="transmembrane region" description="Helical" evidence="2">
    <location>
        <begin position="284"/>
        <end position="306"/>
    </location>
</feature>
<feature type="compositionally biased region" description="Low complexity" evidence="1">
    <location>
        <begin position="20"/>
        <end position="37"/>
    </location>
</feature>